<keyword evidence="1" id="KW-0812">Transmembrane</keyword>
<evidence type="ECO:0000313" key="3">
    <source>
        <dbReference type="EMBL" id="KAF7341694.1"/>
    </source>
</evidence>
<evidence type="ECO:0000256" key="1">
    <source>
        <dbReference type="SAM" id="Phobius"/>
    </source>
</evidence>
<dbReference type="Pfam" id="PF20153">
    <property type="entry name" value="DUF6535"/>
    <property type="match status" value="1"/>
</dbReference>
<keyword evidence="1" id="KW-1133">Transmembrane helix</keyword>
<feature type="transmembrane region" description="Helical" evidence="1">
    <location>
        <begin position="130"/>
        <end position="148"/>
    </location>
</feature>
<evidence type="ECO:0000259" key="2">
    <source>
        <dbReference type="Pfam" id="PF20153"/>
    </source>
</evidence>
<dbReference type="InterPro" id="IPR045338">
    <property type="entry name" value="DUF6535"/>
</dbReference>
<dbReference type="EMBL" id="JACAZH010000027">
    <property type="protein sequence ID" value="KAF7341694.1"/>
    <property type="molecule type" value="Genomic_DNA"/>
</dbReference>
<feature type="domain" description="DUF6535" evidence="2">
    <location>
        <begin position="4"/>
        <end position="147"/>
    </location>
</feature>
<dbReference type="OrthoDB" id="3024083at2759"/>
<name>A0A8H7CL32_9AGAR</name>
<accession>A0A8H7CL32</accession>
<evidence type="ECO:0000313" key="4">
    <source>
        <dbReference type="Proteomes" id="UP000623467"/>
    </source>
</evidence>
<reference evidence="3" key="1">
    <citation type="submission" date="2020-05" db="EMBL/GenBank/DDBJ databases">
        <title>Mycena genomes resolve the evolution of fungal bioluminescence.</title>
        <authorList>
            <person name="Tsai I.J."/>
        </authorList>
    </citation>
    <scope>NUCLEOTIDE SEQUENCE</scope>
    <source>
        <strain evidence="3">160909Yilan</strain>
    </source>
</reference>
<protein>
    <recommendedName>
        <fullName evidence="2">DUF6535 domain-containing protein</fullName>
    </recommendedName>
</protein>
<keyword evidence="4" id="KW-1185">Reference proteome</keyword>
<sequence>MQSSLFSASLTVFVIESYEVLQPDSGDLVVAGITQISQQLAAITNRTFVLEAPPPSRPTTGSLWCNALWFTSLSLSLTCALLATLVEQWAREFLHKTAMRPSPSRRARIFSVLYFGLKYRMHAIVNLIPFFLHASLLFFVGLVAFLACQSSTRPKDVFTISSESFTRFIRLLIAYENLIVSPCGPFNALSPDNLCLIYSGLTSIGEAGRPAL</sequence>
<dbReference type="Proteomes" id="UP000623467">
    <property type="component" value="Unassembled WGS sequence"/>
</dbReference>
<keyword evidence="1" id="KW-0472">Membrane</keyword>
<organism evidence="3 4">
    <name type="scientific">Mycena sanguinolenta</name>
    <dbReference type="NCBI Taxonomy" id="230812"/>
    <lineage>
        <taxon>Eukaryota</taxon>
        <taxon>Fungi</taxon>
        <taxon>Dikarya</taxon>
        <taxon>Basidiomycota</taxon>
        <taxon>Agaricomycotina</taxon>
        <taxon>Agaricomycetes</taxon>
        <taxon>Agaricomycetidae</taxon>
        <taxon>Agaricales</taxon>
        <taxon>Marasmiineae</taxon>
        <taxon>Mycenaceae</taxon>
        <taxon>Mycena</taxon>
    </lineage>
</organism>
<comment type="caution">
    <text evidence="3">The sequence shown here is derived from an EMBL/GenBank/DDBJ whole genome shotgun (WGS) entry which is preliminary data.</text>
</comment>
<dbReference type="AlphaFoldDB" id="A0A8H7CL32"/>
<proteinExistence type="predicted"/>
<gene>
    <name evidence="3" type="ORF">MSAN_02067800</name>
</gene>